<dbReference type="Proteomes" id="UP000273143">
    <property type="component" value="Chromosome"/>
</dbReference>
<dbReference type="AlphaFoldDB" id="A0A3S9XAH3"/>
<keyword evidence="3" id="KW-1185">Reference proteome</keyword>
<dbReference type="EMBL" id="CP029822">
    <property type="protein sequence ID" value="AZS49452.1"/>
    <property type="molecule type" value="Genomic_DNA"/>
</dbReference>
<sequence length="149" mass="17196">MSNNLVSKLTSASKLETDEDIDLFFDTIQNMALSKNSEYIAIMLSYLDDNFNTYNDVMSTIIGMAETFPAQDYVKAVIQSINPLKTKAADWLEYIHTGIFNTESYIEIYKKTFCSIPENEQLIVKDYLTNQFLKNKHEKKDVVEYIISC</sequence>
<feature type="domain" description="Immunity protein 30" evidence="1">
    <location>
        <begin position="15"/>
        <end position="109"/>
    </location>
</feature>
<name>A0A3S9XAH3_9GAMM</name>
<evidence type="ECO:0000259" key="1">
    <source>
        <dbReference type="Pfam" id="PF15565"/>
    </source>
</evidence>
<gene>
    <name evidence="2" type="ORF">DM558_01065</name>
</gene>
<reference evidence="3" key="1">
    <citation type="submission" date="2018-06" db="EMBL/GenBank/DDBJ databases">
        <title>Complete genome of Pseudomonas insecticola strain QZS01.</title>
        <authorList>
            <person name="Wang J."/>
            <person name="Su Q."/>
        </authorList>
    </citation>
    <scope>NUCLEOTIDE SEQUENCE [LARGE SCALE GENOMIC DNA]</scope>
    <source>
        <strain evidence="3">QZS01</strain>
    </source>
</reference>
<dbReference type="RefSeq" id="WP_127161665.1">
    <property type="nucleotide sequence ID" value="NZ_CP029822.1"/>
</dbReference>
<proteinExistence type="predicted"/>
<dbReference type="KEGG" id="emo:DM558_01065"/>
<organism evidence="2 3">
    <name type="scientific">Entomomonas moraniae</name>
    <dbReference type="NCBI Taxonomy" id="2213226"/>
    <lineage>
        <taxon>Bacteria</taxon>
        <taxon>Pseudomonadati</taxon>
        <taxon>Pseudomonadota</taxon>
        <taxon>Gammaproteobacteria</taxon>
        <taxon>Pseudomonadales</taxon>
        <taxon>Pseudomonadaceae</taxon>
        <taxon>Entomomonas</taxon>
    </lineage>
</organism>
<evidence type="ECO:0000313" key="3">
    <source>
        <dbReference type="Proteomes" id="UP000273143"/>
    </source>
</evidence>
<evidence type="ECO:0000313" key="2">
    <source>
        <dbReference type="EMBL" id="AZS49452.1"/>
    </source>
</evidence>
<dbReference type="Pfam" id="PF15565">
    <property type="entry name" value="Imm30"/>
    <property type="match status" value="1"/>
</dbReference>
<accession>A0A3S9XAH3</accession>
<dbReference type="InterPro" id="IPR029084">
    <property type="entry name" value="Imm30"/>
</dbReference>
<protein>
    <recommendedName>
        <fullName evidence="1">Immunity protein 30 domain-containing protein</fullName>
    </recommendedName>
</protein>